<dbReference type="EMBL" id="LGRX02006731">
    <property type="protein sequence ID" value="KAK3276167.1"/>
    <property type="molecule type" value="Genomic_DNA"/>
</dbReference>
<feature type="region of interest" description="Disordered" evidence="1">
    <location>
        <begin position="38"/>
        <end position="141"/>
    </location>
</feature>
<reference evidence="2 3" key="1">
    <citation type="journal article" date="2015" name="Genome Biol. Evol.">
        <title>Comparative Genomics of a Bacterivorous Green Alga Reveals Evolutionary Causalities and Consequences of Phago-Mixotrophic Mode of Nutrition.</title>
        <authorList>
            <person name="Burns J.A."/>
            <person name="Paasch A."/>
            <person name="Narechania A."/>
            <person name="Kim E."/>
        </authorList>
    </citation>
    <scope>NUCLEOTIDE SEQUENCE [LARGE SCALE GENOMIC DNA]</scope>
    <source>
        <strain evidence="2 3">PLY_AMNH</strain>
    </source>
</reference>
<gene>
    <name evidence="2" type="ORF">CYMTET_15740</name>
</gene>
<feature type="compositionally biased region" description="Polar residues" evidence="1">
    <location>
        <begin position="38"/>
        <end position="49"/>
    </location>
</feature>
<feature type="compositionally biased region" description="Polar residues" evidence="1">
    <location>
        <begin position="73"/>
        <end position="83"/>
    </location>
</feature>
<evidence type="ECO:0000313" key="2">
    <source>
        <dbReference type="EMBL" id="KAK3276167.1"/>
    </source>
</evidence>
<proteinExistence type="predicted"/>
<organism evidence="2 3">
    <name type="scientific">Cymbomonas tetramitiformis</name>
    <dbReference type="NCBI Taxonomy" id="36881"/>
    <lineage>
        <taxon>Eukaryota</taxon>
        <taxon>Viridiplantae</taxon>
        <taxon>Chlorophyta</taxon>
        <taxon>Pyramimonadophyceae</taxon>
        <taxon>Pyramimonadales</taxon>
        <taxon>Pyramimonadaceae</taxon>
        <taxon>Cymbomonas</taxon>
    </lineage>
</organism>
<keyword evidence="3" id="KW-1185">Reference proteome</keyword>
<accession>A0AAE0L8V2</accession>
<dbReference type="AlphaFoldDB" id="A0AAE0L8V2"/>
<evidence type="ECO:0000313" key="3">
    <source>
        <dbReference type="Proteomes" id="UP001190700"/>
    </source>
</evidence>
<protein>
    <submittedName>
        <fullName evidence="2">Uncharacterized protein</fullName>
    </submittedName>
</protein>
<dbReference type="Proteomes" id="UP001190700">
    <property type="component" value="Unassembled WGS sequence"/>
</dbReference>
<evidence type="ECO:0000256" key="1">
    <source>
        <dbReference type="SAM" id="MobiDB-lite"/>
    </source>
</evidence>
<sequence length="141" mass="14800">MDQYVSTRSISSQVTTLGIYMSLTTTSTLRECDSPHVSSVAVQPSSLDTGFQDEDGGGLFEASEAESPPAPQIISTGNASLLQESVDPVNDNDDYDESEPHGHGEHASGGAYEDYSDHCDYDSGGGGVGFDISDGNSSGYY</sequence>
<comment type="caution">
    <text evidence="2">The sequence shown here is derived from an EMBL/GenBank/DDBJ whole genome shotgun (WGS) entry which is preliminary data.</text>
</comment>
<name>A0AAE0L8V2_9CHLO</name>